<proteinExistence type="predicted"/>
<dbReference type="RefSeq" id="WP_376754003.1">
    <property type="nucleotide sequence ID" value="NZ_CP124550.1"/>
</dbReference>
<dbReference type="EMBL" id="CP124550">
    <property type="protein sequence ID" value="WIO46482.1"/>
    <property type="molecule type" value="Genomic_DNA"/>
</dbReference>
<evidence type="ECO:0000313" key="3">
    <source>
        <dbReference type="EMBL" id="WIO46482.1"/>
    </source>
</evidence>
<keyword evidence="3" id="KW-0560">Oxidoreductase</keyword>
<dbReference type="Pfam" id="PF22725">
    <property type="entry name" value="GFO_IDH_MocA_C3"/>
    <property type="match status" value="1"/>
</dbReference>
<dbReference type="Gene3D" id="3.30.360.10">
    <property type="entry name" value="Dihydrodipicolinate Reductase, domain 2"/>
    <property type="match status" value="1"/>
</dbReference>
<name>A0ABY8WWU4_9BACT</name>
<dbReference type="GO" id="GO:0016491">
    <property type="term" value="F:oxidoreductase activity"/>
    <property type="evidence" value="ECO:0007669"/>
    <property type="project" value="UniProtKB-KW"/>
</dbReference>
<protein>
    <submittedName>
        <fullName evidence="3">Scyllo-inositol 2-dehydrogenase (NAD(+))</fullName>
        <ecNumber evidence="3">1.1.1.370</ecNumber>
    </submittedName>
</protein>
<dbReference type="SUPFAM" id="SSF51735">
    <property type="entry name" value="NAD(P)-binding Rossmann-fold domains"/>
    <property type="match status" value="1"/>
</dbReference>
<reference evidence="3 4" key="1">
    <citation type="journal article" date="2023" name="Cell">
        <title>Genetic manipulation of Patescibacteria provides mechanistic insights into microbial dark matter and the epibiotic lifestyle.</title>
        <authorList>
            <person name="Wang Y."/>
            <person name="Gallagher L.A."/>
            <person name="Andrade P.A."/>
            <person name="Liu A."/>
            <person name="Humphreys I.R."/>
            <person name="Turkarslan S."/>
            <person name="Cutler K.J."/>
            <person name="Arrieta-Ortiz M.L."/>
            <person name="Li Y."/>
            <person name="Radey M.C."/>
            <person name="McLean J.S."/>
            <person name="Cong Q."/>
            <person name="Baker D."/>
            <person name="Baliga N.S."/>
            <person name="Peterson S.B."/>
            <person name="Mougous J.D."/>
        </authorList>
    </citation>
    <scope>NUCLEOTIDE SEQUENCE [LARGE SCALE GENOMIC DNA]</scope>
    <source>
        <strain evidence="3 4">ML1</strain>
    </source>
</reference>
<evidence type="ECO:0000313" key="4">
    <source>
        <dbReference type="Proteomes" id="UP001177295"/>
    </source>
</evidence>
<dbReference type="PANTHER" id="PTHR43377:SF1">
    <property type="entry name" value="BILIVERDIN REDUCTASE A"/>
    <property type="match status" value="1"/>
</dbReference>
<dbReference type="Pfam" id="PF01408">
    <property type="entry name" value="GFO_IDH_MocA"/>
    <property type="match status" value="1"/>
</dbReference>
<dbReference type="InterPro" id="IPR000683">
    <property type="entry name" value="Gfo/Idh/MocA-like_OxRdtase_N"/>
</dbReference>
<feature type="domain" description="Gfo/Idh/MocA-like oxidoreductase N-terminal" evidence="1">
    <location>
        <begin position="10"/>
        <end position="127"/>
    </location>
</feature>
<sequence length="333" mass="37200">MASQQKEGRLRTAVIGTGNMGKNHVRNYFMLPEAELVGIADVNSAAKALADEYRTNFFTDYKKMLDEVRPDAVSVVVPTPFHLEVAREVMCRGIHCMLEKPIASSVEEADELIKCAEKNKVVFTVGHIERFNPVIRKLKQMLDEKAIGDITSVVCKRVGGFPAVEPKTDVVIDLAVHDIDLVSYLLGAKPKSITSHGSRTRHSKNIDSAEILMDYGRASGFIQANWLTPVKIRTIALTGSEGYLEANYITQELQFYKHNMKKNTKDGFTNFVLQVGEPEKKIIKVDFEEPLAVELKTFLARALGRTVSVVDPRDAQEALRIALEAVKPFEHNE</sequence>
<keyword evidence="4" id="KW-1185">Reference proteome</keyword>
<dbReference type="Gene3D" id="3.40.50.720">
    <property type="entry name" value="NAD(P)-binding Rossmann-like Domain"/>
    <property type="match status" value="1"/>
</dbReference>
<dbReference type="InterPro" id="IPR051450">
    <property type="entry name" value="Gfo/Idh/MocA_Oxidoreductases"/>
</dbReference>
<dbReference type="InterPro" id="IPR055170">
    <property type="entry name" value="GFO_IDH_MocA-like_dom"/>
</dbReference>
<dbReference type="PANTHER" id="PTHR43377">
    <property type="entry name" value="BILIVERDIN REDUCTASE A"/>
    <property type="match status" value="1"/>
</dbReference>
<dbReference type="SUPFAM" id="SSF55347">
    <property type="entry name" value="Glyceraldehyde-3-phosphate dehydrogenase-like, C-terminal domain"/>
    <property type="match status" value="1"/>
</dbReference>
<accession>A0ABY8WWU4</accession>
<evidence type="ECO:0000259" key="1">
    <source>
        <dbReference type="Pfam" id="PF01408"/>
    </source>
</evidence>
<dbReference type="Proteomes" id="UP001177295">
    <property type="component" value="Chromosome"/>
</dbReference>
<dbReference type="InterPro" id="IPR036291">
    <property type="entry name" value="NAD(P)-bd_dom_sf"/>
</dbReference>
<dbReference type="EC" id="1.1.1.370" evidence="3"/>
<gene>
    <name evidence="3" type="primary">iolX</name>
    <name evidence="3" type="ORF">SEML1_0887</name>
</gene>
<feature type="domain" description="GFO/IDH/MocA-like oxidoreductase" evidence="2">
    <location>
        <begin position="135"/>
        <end position="245"/>
    </location>
</feature>
<organism evidence="3 4">
    <name type="scientific">Candidatus Southlakia epibionticum</name>
    <dbReference type="NCBI Taxonomy" id="3043284"/>
    <lineage>
        <taxon>Bacteria</taxon>
        <taxon>Candidatus Saccharimonadota</taxon>
        <taxon>Candidatus Saccharimonadia</taxon>
        <taxon>Candidatus Saccharimonadales</taxon>
        <taxon>Candidatus Saccharimonadaceae</taxon>
        <taxon>Candidatus Southlakia</taxon>
    </lineage>
</organism>
<evidence type="ECO:0000259" key="2">
    <source>
        <dbReference type="Pfam" id="PF22725"/>
    </source>
</evidence>